<organism evidence="3 4">
    <name type="scientific">Streptomyces lanatus</name>
    <dbReference type="NCBI Taxonomy" id="66900"/>
    <lineage>
        <taxon>Bacteria</taxon>
        <taxon>Bacillati</taxon>
        <taxon>Actinomycetota</taxon>
        <taxon>Actinomycetes</taxon>
        <taxon>Kitasatosporales</taxon>
        <taxon>Streptomycetaceae</taxon>
        <taxon>Streptomyces</taxon>
    </lineage>
</organism>
<dbReference type="EMBL" id="JBEPFB010000005">
    <property type="protein sequence ID" value="MER7373720.1"/>
    <property type="molecule type" value="Genomic_DNA"/>
</dbReference>
<keyword evidence="1" id="KW-0479">Metal-binding</keyword>
<dbReference type="Pfam" id="PF05721">
    <property type="entry name" value="PhyH"/>
    <property type="match status" value="1"/>
</dbReference>
<evidence type="ECO:0000256" key="2">
    <source>
        <dbReference type="ARBA" id="ARBA00023004"/>
    </source>
</evidence>
<dbReference type="SUPFAM" id="SSF51197">
    <property type="entry name" value="Clavaminate synthase-like"/>
    <property type="match status" value="1"/>
</dbReference>
<evidence type="ECO:0000313" key="3">
    <source>
        <dbReference type="EMBL" id="MER7373720.1"/>
    </source>
</evidence>
<name>A0ABV1XQK4_9ACTN</name>
<dbReference type="Gene3D" id="2.60.120.620">
    <property type="entry name" value="q2cbj1_9rhob like domain"/>
    <property type="match status" value="1"/>
</dbReference>
<evidence type="ECO:0000313" key="4">
    <source>
        <dbReference type="Proteomes" id="UP001486207"/>
    </source>
</evidence>
<sequence length="295" mass="32475">MSHKPAPASGNNRVDTIDSLDGLHADLARRHRATQSSGTAVPDTVVAADLAALERDGYVILDNLLTETECEEIRAAVAPLLDNTGRNTFEGRLTQRVYSVLNKTRACDRMVDHPRVLALLDRLLLPNYLLSQLQVINILPGEDAQLLHHDDGMYPVPRPRPPLSAATVWSIDAFTQENGATVVLPDSHHWGDGRQPADGDTRVKAVMPPGSCVFFVGTLWHRGGANASDQARLAVTAQYCEPWLRPQEAFTLSTTRDTVRVVSEDIRRMLGYSIHPPFIGMVEGMHPKRLLDTPS</sequence>
<reference evidence="3 4" key="1">
    <citation type="submission" date="2024-06" db="EMBL/GenBank/DDBJ databases">
        <title>The Natural Products Discovery Center: Release of the First 8490 Sequenced Strains for Exploring Actinobacteria Biosynthetic Diversity.</title>
        <authorList>
            <person name="Kalkreuter E."/>
            <person name="Kautsar S.A."/>
            <person name="Yang D."/>
            <person name="Bader C.D."/>
            <person name="Teijaro C.N."/>
            <person name="Fluegel L."/>
            <person name="Davis C.M."/>
            <person name="Simpson J.R."/>
            <person name="Lauterbach L."/>
            <person name="Steele A.D."/>
            <person name="Gui C."/>
            <person name="Meng S."/>
            <person name="Li G."/>
            <person name="Viehrig K."/>
            <person name="Ye F."/>
            <person name="Su P."/>
            <person name="Kiefer A.F."/>
            <person name="Nichols A."/>
            <person name="Cepeda A.J."/>
            <person name="Yan W."/>
            <person name="Fan B."/>
            <person name="Jiang Y."/>
            <person name="Adhikari A."/>
            <person name="Zheng C.-J."/>
            <person name="Schuster L."/>
            <person name="Cowan T.M."/>
            <person name="Smanski M.J."/>
            <person name="Chevrette M.G."/>
            <person name="De Carvalho L.P.S."/>
            <person name="Shen B."/>
        </authorList>
    </citation>
    <scope>NUCLEOTIDE SEQUENCE [LARGE SCALE GENOMIC DNA]</scope>
    <source>
        <strain evidence="3 4">NPDC000155</strain>
    </source>
</reference>
<protein>
    <submittedName>
        <fullName evidence="3">Phytanoyl-CoA dioxygenase family protein</fullName>
    </submittedName>
</protein>
<dbReference type="Proteomes" id="UP001486207">
    <property type="component" value="Unassembled WGS sequence"/>
</dbReference>
<gene>
    <name evidence="3" type="ORF">ABT384_13800</name>
</gene>
<comment type="caution">
    <text evidence="3">The sequence shown here is derived from an EMBL/GenBank/DDBJ whole genome shotgun (WGS) entry which is preliminary data.</text>
</comment>
<evidence type="ECO:0000256" key="1">
    <source>
        <dbReference type="ARBA" id="ARBA00022723"/>
    </source>
</evidence>
<keyword evidence="2" id="KW-0408">Iron</keyword>
<keyword evidence="4" id="KW-1185">Reference proteome</keyword>
<dbReference type="PANTHER" id="PTHR20883:SF15">
    <property type="entry name" value="PHYTANOYL-COA DIOXYGENASE DOMAIN-CONTAINING PROTEIN 1"/>
    <property type="match status" value="1"/>
</dbReference>
<proteinExistence type="predicted"/>
<dbReference type="GO" id="GO:0051213">
    <property type="term" value="F:dioxygenase activity"/>
    <property type="evidence" value="ECO:0007669"/>
    <property type="project" value="UniProtKB-KW"/>
</dbReference>
<accession>A0ABV1XQK4</accession>
<keyword evidence="3" id="KW-0560">Oxidoreductase</keyword>
<dbReference type="InterPro" id="IPR008775">
    <property type="entry name" value="Phytyl_CoA_dOase-like"/>
</dbReference>
<dbReference type="PANTHER" id="PTHR20883">
    <property type="entry name" value="PHYTANOYL-COA DIOXYGENASE DOMAIN CONTAINING 1"/>
    <property type="match status" value="1"/>
</dbReference>
<keyword evidence="3" id="KW-0223">Dioxygenase</keyword>
<dbReference type="RefSeq" id="WP_190068100.1">
    <property type="nucleotide sequence ID" value="NZ_BNBM01000001.1"/>
</dbReference>